<keyword evidence="4" id="KW-1185">Reference proteome</keyword>
<dbReference type="GO" id="GO:1990756">
    <property type="term" value="F:ubiquitin-like ligase-substrate adaptor activity"/>
    <property type="evidence" value="ECO:0007669"/>
    <property type="project" value="TreeGrafter"/>
</dbReference>
<protein>
    <recommendedName>
        <fullName evidence="2">F-box domain-containing protein</fullName>
    </recommendedName>
</protein>
<dbReference type="FunFam" id="1.20.1280.50:FF:000023">
    <property type="entry name" value="F-box/LRR-repeat protein 4"/>
    <property type="match status" value="1"/>
</dbReference>
<keyword evidence="1" id="KW-0880">Kelch repeat</keyword>
<dbReference type="InterPro" id="IPR001810">
    <property type="entry name" value="F-box_dom"/>
</dbReference>
<dbReference type="Pfam" id="PF01344">
    <property type="entry name" value="Kelch_1"/>
    <property type="match status" value="1"/>
</dbReference>
<dbReference type="InterPro" id="IPR006652">
    <property type="entry name" value="Kelch_1"/>
</dbReference>
<evidence type="ECO:0000259" key="2">
    <source>
        <dbReference type="PROSITE" id="PS50181"/>
    </source>
</evidence>
<feature type="domain" description="F-box" evidence="2">
    <location>
        <begin position="3"/>
        <end position="56"/>
    </location>
</feature>
<dbReference type="Proteomes" id="UP001187531">
    <property type="component" value="Unassembled WGS sequence"/>
</dbReference>
<proteinExistence type="predicted"/>
<reference evidence="3" key="1">
    <citation type="submission" date="2023-07" db="EMBL/GenBank/DDBJ databases">
        <title>Chromosome-level genome assembly of Artemia franciscana.</title>
        <authorList>
            <person name="Jo E."/>
        </authorList>
    </citation>
    <scope>NUCLEOTIDE SEQUENCE</scope>
    <source>
        <tissue evidence="3">Whole body</tissue>
    </source>
</reference>
<dbReference type="AlphaFoldDB" id="A0AA88HA82"/>
<dbReference type="EMBL" id="JAVRJZ010000021">
    <property type="protein sequence ID" value="KAK2705245.1"/>
    <property type="molecule type" value="Genomic_DNA"/>
</dbReference>
<name>A0AA88HA82_ARTSF</name>
<dbReference type="InterPro" id="IPR036047">
    <property type="entry name" value="F-box-like_dom_sf"/>
</dbReference>
<comment type="caution">
    <text evidence="3">The sequence shown here is derived from an EMBL/GenBank/DDBJ whole genome shotgun (WGS) entry which is preliminary data.</text>
</comment>
<dbReference type="Gene3D" id="2.120.10.80">
    <property type="entry name" value="Kelch-type beta propeller"/>
    <property type="match status" value="1"/>
</dbReference>
<dbReference type="Pfam" id="PF12937">
    <property type="entry name" value="F-box-like"/>
    <property type="match status" value="1"/>
</dbReference>
<sequence length="143" mass="16506">MDENMSKTLPDEILEIIFRSLAPYSDLRSCSLVCKQWNRVAKSTYRYGIDKLYSGLRGSALLQCTTQIHDIAPSRRSHVATCVVGDYLYAFGGSFVDDYRDYRAAFNDLWKMNLSSRKWERIIPTVSDVRKTKWQVPSPRARA</sequence>
<dbReference type="CDD" id="cd22110">
    <property type="entry name" value="F-box_FBXO42"/>
    <property type="match status" value="1"/>
</dbReference>
<dbReference type="InterPro" id="IPR052821">
    <property type="entry name" value="F-box_only_SRC"/>
</dbReference>
<dbReference type="PANTHER" id="PTHR46432:SF1">
    <property type="entry name" value="F-BOX ONLY PROTEIN 42"/>
    <property type="match status" value="1"/>
</dbReference>
<dbReference type="SUPFAM" id="SSF117281">
    <property type="entry name" value="Kelch motif"/>
    <property type="match status" value="1"/>
</dbReference>
<dbReference type="Gene3D" id="1.20.1280.50">
    <property type="match status" value="1"/>
</dbReference>
<gene>
    <name evidence="3" type="ORF">QYM36_017329</name>
</gene>
<organism evidence="3 4">
    <name type="scientific">Artemia franciscana</name>
    <name type="common">Brine shrimp</name>
    <name type="synonym">Artemia sanfranciscana</name>
    <dbReference type="NCBI Taxonomy" id="6661"/>
    <lineage>
        <taxon>Eukaryota</taxon>
        <taxon>Metazoa</taxon>
        <taxon>Ecdysozoa</taxon>
        <taxon>Arthropoda</taxon>
        <taxon>Crustacea</taxon>
        <taxon>Branchiopoda</taxon>
        <taxon>Anostraca</taxon>
        <taxon>Artemiidae</taxon>
        <taxon>Artemia</taxon>
    </lineage>
</organism>
<evidence type="ECO:0000313" key="4">
    <source>
        <dbReference type="Proteomes" id="UP001187531"/>
    </source>
</evidence>
<evidence type="ECO:0000256" key="1">
    <source>
        <dbReference type="ARBA" id="ARBA00022441"/>
    </source>
</evidence>
<dbReference type="GO" id="GO:0019005">
    <property type="term" value="C:SCF ubiquitin ligase complex"/>
    <property type="evidence" value="ECO:0007669"/>
    <property type="project" value="TreeGrafter"/>
</dbReference>
<dbReference type="SUPFAM" id="SSF81383">
    <property type="entry name" value="F-box domain"/>
    <property type="match status" value="1"/>
</dbReference>
<dbReference type="PROSITE" id="PS50181">
    <property type="entry name" value="FBOX"/>
    <property type="match status" value="1"/>
</dbReference>
<dbReference type="PANTHER" id="PTHR46432">
    <property type="entry name" value="F-BOX ONLY PROTEIN 42"/>
    <property type="match status" value="1"/>
</dbReference>
<evidence type="ECO:0000313" key="3">
    <source>
        <dbReference type="EMBL" id="KAK2705245.1"/>
    </source>
</evidence>
<dbReference type="InterPro" id="IPR015915">
    <property type="entry name" value="Kelch-typ_b-propeller"/>
</dbReference>
<dbReference type="SMART" id="SM00256">
    <property type="entry name" value="FBOX"/>
    <property type="match status" value="1"/>
</dbReference>
<accession>A0AA88HA82</accession>